<dbReference type="AlphaFoldDB" id="A0AB33JJS5"/>
<gene>
    <name evidence="1" type="ORF">GTC17262_05820</name>
</gene>
<reference evidence="1" key="1">
    <citation type="submission" date="2024-07" db="EMBL/GenBank/DDBJ databases">
        <title>Complete genome sequence of Prevotella sp. YM-2024 GTC17262.</title>
        <authorList>
            <person name="Hayashi M."/>
            <person name="Muto Y."/>
            <person name="Tanaka K."/>
            <person name="Niwa H."/>
        </authorList>
    </citation>
    <scope>NUCLEOTIDE SEQUENCE</scope>
    <source>
        <strain evidence="1">GTC17262</strain>
    </source>
</reference>
<accession>A0AB33JJS5</accession>
<dbReference type="EMBL" id="AP035789">
    <property type="protein sequence ID" value="BFO80391.1"/>
    <property type="molecule type" value="Genomic_DNA"/>
</dbReference>
<organism evidence="1">
    <name type="scientific">Prevotella sp. GTC17262</name>
    <dbReference type="NCBI Taxonomy" id="3236797"/>
    <lineage>
        <taxon>Bacteria</taxon>
        <taxon>Pseudomonadati</taxon>
        <taxon>Bacteroidota</taxon>
        <taxon>Bacteroidia</taxon>
        <taxon>Bacteroidales</taxon>
        <taxon>Prevotellaceae</taxon>
        <taxon>Prevotella</taxon>
    </lineage>
</organism>
<name>A0AB33JJS5_9BACT</name>
<proteinExistence type="predicted"/>
<evidence type="ECO:0000313" key="1">
    <source>
        <dbReference type="EMBL" id="BFO80391.1"/>
    </source>
</evidence>
<protein>
    <submittedName>
        <fullName evidence="1">Uncharacterized protein</fullName>
    </submittedName>
</protein>
<sequence>MVREIRMVRGIRMVRMVRQGCPLRSQLLPYQRRIPVGDMTGASINVLAVIPFHTASTCQRRTHTGEMAIVAPNNRNAVMLLIGRGWERSGQPCLMESANNYINPIRVAPFSTESISI</sequence>